<dbReference type="InterPro" id="IPR023267">
    <property type="entry name" value="RCMT"/>
</dbReference>
<dbReference type="PROSITE" id="PS01153">
    <property type="entry name" value="NOL1_NOP2_SUN"/>
    <property type="match status" value="1"/>
</dbReference>
<feature type="binding site" evidence="7">
    <location>
        <position position="367"/>
    </location>
    <ligand>
        <name>S-adenosyl-L-methionine</name>
        <dbReference type="ChEBI" id="CHEBI:59789"/>
    </ligand>
</feature>
<dbReference type="PROSITE" id="PS51686">
    <property type="entry name" value="SAM_MT_RSMB_NOP"/>
    <property type="match status" value="1"/>
</dbReference>
<dbReference type="CDD" id="cd02440">
    <property type="entry name" value="AdoMet_MTases"/>
    <property type="match status" value="1"/>
</dbReference>
<dbReference type="GO" id="GO:0006355">
    <property type="term" value="P:regulation of DNA-templated transcription"/>
    <property type="evidence" value="ECO:0007669"/>
    <property type="project" value="InterPro"/>
</dbReference>
<feature type="binding site" evidence="7">
    <location>
        <position position="322"/>
    </location>
    <ligand>
        <name>S-adenosyl-L-methionine</name>
        <dbReference type="ChEBI" id="CHEBI:59789"/>
    </ligand>
</feature>
<keyword evidence="11" id="KW-1185">Reference proteome</keyword>
<dbReference type="FunFam" id="3.40.50.150:FF:000257">
    <property type="entry name" value="16S rRNA methyltransferase"/>
    <property type="match status" value="1"/>
</dbReference>
<sequence length="486" mass="51513">MSERQGGFRSGTARERGGRSDRGGGDRPRGGRPPFDPARSAAYEALLATHRDDAYANIVLPALLRDRGVTGRDAAFATELTYGTLRHLGTLDAIISAAADRDVSRIDPPARDSLRLGAYQVLFTRVPPHAAVAATVDMVHAVAPQAAGFANAVMRRITEQDTDTWIAEVSPKAEDDAIGHLSISLSHPQWIVRAFSEALGGDMGETARLLAEDNERPPVHLCARPGLEDAVDLAEQVGGLPGAFSPYAVYLSGGSPGDIEAIRDGRAHVQDEGSQLVAAALAAAPLDGSDERWLDLCAGPGGKAGLLGALAALRGASVTAVEIAEHRARLVELATRRLPVTTIVADGRDVGDNPALPEGGFDRVLVDAPCSGLGSLRRRPESRWRRKPSDLPPLTKLQRELLGAAFRAVRPGGVVAYVTCSPHVVETQVSVVEAARRSSIQMDFVDARELLPPGMPGLGAGPTVQLWPHRHGTDAMFLAVLRRGNE</sequence>
<name>A0A841BVN5_9ACTN</name>
<evidence type="ECO:0000256" key="5">
    <source>
        <dbReference type="ARBA" id="ARBA00022884"/>
    </source>
</evidence>
<dbReference type="InterPro" id="IPR001678">
    <property type="entry name" value="MeTrfase_RsmB-F_NOP2_dom"/>
</dbReference>
<evidence type="ECO:0000256" key="6">
    <source>
        <dbReference type="ARBA" id="ARBA00059465"/>
    </source>
</evidence>
<evidence type="ECO:0000313" key="11">
    <source>
        <dbReference type="Proteomes" id="UP000587527"/>
    </source>
</evidence>
<organism evidence="10 11">
    <name type="scientific">Allocatelliglobosispora scoriae</name>
    <dbReference type="NCBI Taxonomy" id="643052"/>
    <lineage>
        <taxon>Bacteria</taxon>
        <taxon>Bacillati</taxon>
        <taxon>Actinomycetota</taxon>
        <taxon>Actinomycetes</taxon>
        <taxon>Micromonosporales</taxon>
        <taxon>Micromonosporaceae</taxon>
        <taxon>Allocatelliglobosispora</taxon>
    </lineage>
</organism>
<feature type="binding site" evidence="7">
    <location>
        <position position="349"/>
    </location>
    <ligand>
        <name>S-adenosyl-L-methionine</name>
        <dbReference type="ChEBI" id="CHEBI:59789"/>
    </ligand>
</feature>
<keyword evidence="4 7" id="KW-0949">S-adenosyl-L-methionine</keyword>
<dbReference type="Pfam" id="PF01029">
    <property type="entry name" value="NusB"/>
    <property type="match status" value="1"/>
</dbReference>
<feature type="compositionally biased region" description="Basic and acidic residues" evidence="8">
    <location>
        <begin position="12"/>
        <end position="29"/>
    </location>
</feature>
<dbReference type="InterPro" id="IPR006027">
    <property type="entry name" value="NusB_RsmB_TIM44"/>
</dbReference>
<dbReference type="InterPro" id="IPR035926">
    <property type="entry name" value="NusB-like_sf"/>
</dbReference>
<dbReference type="PRINTS" id="PR02008">
    <property type="entry name" value="RCMTFAMILY"/>
</dbReference>
<dbReference type="Gene3D" id="1.10.940.10">
    <property type="entry name" value="NusB-like"/>
    <property type="match status" value="1"/>
</dbReference>
<dbReference type="SUPFAM" id="SSF48013">
    <property type="entry name" value="NusB-like"/>
    <property type="match status" value="1"/>
</dbReference>
<reference evidence="10 11" key="1">
    <citation type="submission" date="2020-08" db="EMBL/GenBank/DDBJ databases">
        <title>Sequencing the genomes of 1000 actinobacteria strains.</title>
        <authorList>
            <person name="Klenk H.-P."/>
        </authorList>
    </citation>
    <scope>NUCLEOTIDE SEQUENCE [LARGE SCALE GENOMIC DNA]</scope>
    <source>
        <strain evidence="10 11">DSM 45362</strain>
    </source>
</reference>
<keyword evidence="5 7" id="KW-0694">RNA-binding</keyword>
<dbReference type="EC" id="2.1.1.176" evidence="10"/>
<dbReference type="Proteomes" id="UP000587527">
    <property type="component" value="Unassembled WGS sequence"/>
</dbReference>
<keyword evidence="3 7" id="KW-0808">Transferase</keyword>
<dbReference type="AlphaFoldDB" id="A0A841BVN5"/>
<dbReference type="Gene3D" id="3.40.50.150">
    <property type="entry name" value="Vaccinia Virus protein VP39"/>
    <property type="match status" value="1"/>
</dbReference>
<dbReference type="PANTHER" id="PTHR22807">
    <property type="entry name" value="NOP2 YEAST -RELATED NOL1/NOP2/FMU SUN DOMAIN-CONTAINING"/>
    <property type="match status" value="1"/>
</dbReference>
<feature type="binding site" evidence="7">
    <location>
        <begin position="297"/>
        <end position="303"/>
    </location>
    <ligand>
        <name>S-adenosyl-L-methionine</name>
        <dbReference type="ChEBI" id="CHEBI:59789"/>
    </ligand>
</feature>
<feature type="domain" description="SAM-dependent MTase RsmB/NOP-type" evidence="9">
    <location>
        <begin position="195"/>
        <end position="484"/>
    </location>
</feature>
<dbReference type="GO" id="GO:0001510">
    <property type="term" value="P:RNA methylation"/>
    <property type="evidence" value="ECO:0007669"/>
    <property type="project" value="InterPro"/>
</dbReference>
<comment type="caution">
    <text evidence="10">The sequence shown here is derived from an EMBL/GenBank/DDBJ whole genome shotgun (WGS) entry which is preliminary data.</text>
</comment>
<evidence type="ECO:0000259" key="9">
    <source>
        <dbReference type="PROSITE" id="PS51686"/>
    </source>
</evidence>
<dbReference type="EMBL" id="JACHMN010000003">
    <property type="protein sequence ID" value="MBB5873157.1"/>
    <property type="molecule type" value="Genomic_DNA"/>
</dbReference>
<evidence type="ECO:0000256" key="3">
    <source>
        <dbReference type="ARBA" id="ARBA00022679"/>
    </source>
</evidence>
<dbReference type="PANTHER" id="PTHR22807:SF53">
    <property type="entry name" value="RIBOSOMAL RNA SMALL SUBUNIT METHYLTRANSFERASE B-RELATED"/>
    <property type="match status" value="1"/>
</dbReference>
<accession>A0A841BVN5</accession>
<dbReference type="GO" id="GO:0008173">
    <property type="term" value="F:RNA methyltransferase activity"/>
    <property type="evidence" value="ECO:0007669"/>
    <property type="project" value="InterPro"/>
</dbReference>
<dbReference type="InterPro" id="IPR029063">
    <property type="entry name" value="SAM-dependent_MTases_sf"/>
</dbReference>
<evidence type="ECO:0000256" key="8">
    <source>
        <dbReference type="SAM" id="MobiDB-lite"/>
    </source>
</evidence>
<proteinExistence type="inferred from homology"/>
<comment type="similarity">
    <text evidence="1 7">Belongs to the class I-like SAM-binding methyltransferase superfamily. RsmB/NOP family.</text>
</comment>
<dbReference type="Pfam" id="PF01189">
    <property type="entry name" value="Methyltr_RsmB-F"/>
    <property type="match status" value="1"/>
</dbReference>
<dbReference type="GO" id="GO:0003723">
    <property type="term" value="F:RNA binding"/>
    <property type="evidence" value="ECO:0007669"/>
    <property type="project" value="UniProtKB-UniRule"/>
</dbReference>
<dbReference type="SUPFAM" id="SSF53335">
    <property type="entry name" value="S-adenosyl-L-methionine-dependent methyltransferases"/>
    <property type="match status" value="1"/>
</dbReference>
<evidence type="ECO:0000256" key="1">
    <source>
        <dbReference type="ARBA" id="ARBA00007494"/>
    </source>
</evidence>
<protein>
    <submittedName>
        <fullName evidence="10">16S rRNA (Cytosine967-C5)-methyltransferase</fullName>
        <ecNumber evidence="10">2.1.1.176</ecNumber>
    </submittedName>
</protein>
<comment type="function">
    <text evidence="6">May act as RNA methyltransferase.</text>
</comment>
<keyword evidence="2 7" id="KW-0489">Methyltransferase</keyword>
<dbReference type="RefSeq" id="WP_184843904.1">
    <property type="nucleotide sequence ID" value="NZ_JACHMN010000003.1"/>
</dbReference>
<feature type="region of interest" description="Disordered" evidence="8">
    <location>
        <begin position="1"/>
        <end position="38"/>
    </location>
</feature>
<feature type="active site" description="Nucleophile" evidence="7">
    <location>
        <position position="420"/>
    </location>
</feature>
<evidence type="ECO:0000256" key="2">
    <source>
        <dbReference type="ARBA" id="ARBA00022603"/>
    </source>
</evidence>
<dbReference type="InterPro" id="IPR049560">
    <property type="entry name" value="MeTrfase_RsmB-F_NOP2_cat"/>
</dbReference>
<gene>
    <name evidence="10" type="ORF">F4553_006591</name>
</gene>
<evidence type="ECO:0000256" key="4">
    <source>
        <dbReference type="ARBA" id="ARBA00022691"/>
    </source>
</evidence>
<dbReference type="InterPro" id="IPR018314">
    <property type="entry name" value="RsmB/NOL1/NOP2-like_CS"/>
</dbReference>
<evidence type="ECO:0000313" key="10">
    <source>
        <dbReference type="EMBL" id="MBB5873157.1"/>
    </source>
</evidence>
<evidence type="ECO:0000256" key="7">
    <source>
        <dbReference type="PROSITE-ProRule" id="PRU01023"/>
    </source>
</evidence>